<dbReference type="CDD" id="cd06587">
    <property type="entry name" value="VOC"/>
    <property type="match status" value="1"/>
</dbReference>
<dbReference type="InterPro" id="IPR041581">
    <property type="entry name" value="Glyoxalase_6"/>
</dbReference>
<dbReference type="Proteomes" id="UP000198282">
    <property type="component" value="Unassembled WGS sequence"/>
</dbReference>
<evidence type="ECO:0000313" key="3">
    <source>
        <dbReference type="Proteomes" id="UP000198282"/>
    </source>
</evidence>
<dbReference type="PANTHER" id="PTHR35908">
    <property type="entry name" value="HYPOTHETICAL FUSION PROTEIN"/>
    <property type="match status" value="1"/>
</dbReference>
<dbReference type="InterPro" id="IPR037523">
    <property type="entry name" value="VOC_core"/>
</dbReference>
<evidence type="ECO:0000313" key="2">
    <source>
        <dbReference type="EMBL" id="SNS08150.1"/>
    </source>
</evidence>
<dbReference type="Pfam" id="PF18029">
    <property type="entry name" value="Glyoxalase_6"/>
    <property type="match status" value="1"/>
</dbReference>
<reference evidence="2 3" key="1">
    <citation type="submission" date="2017-06" db="EMBL/GenBank/DDBJ databases">
        <authorList>
            <person name="Kim H.J."/>
            <person name="Triplett B.A."/>
        </authorList>
    </citation>
    <scope>NUCLEOTIDE SEQUENCE [LARGE SCALE GENOMIC DNA]</scope>
    <source>
        <strain evidence="2 3">CGMCC 4.2132</strain>
    </source>
</reference>
<dbReference type="RefSeq" id="WP_089205960.1">
    <property type="nucleotide sequence ID" value="NZ_FZOD01000003.1"/>
</dbReference>
<dbReference type="InterPro" id="IPR029068">
    <property type="entry name" value="Glyas_Bleomycin-R_OHBP_Dase"/>
</dbReference>
<dbReference type="AlphaFoldDB" id="A0A239BJJ3"/>
<sequence>MPSTWFCLAIHSPAPAKLADFWARALGYQIVFEGPQGEVAIAKDEFSHPGMVFAPLDEPRQGKSRLHIELNPDDQDAEVERLIGLGAHRVDIGQPEDAGWVVLADPDGNEFCVLAPWRHPLEPE</sequence>
<dbReference type="PROSITE" id="PS51819">
    <property type="entry name" value="VOC"/>
    <property type="match status" value="1"/>
</dbReference>
<dbReference type="PANTHER" id="PTHR35908:SF1">
    <property type="entry name" value="CONSERVED PROTEIN"/>
    <property type="match status" value="1"/>
</dbReference>
<organism evidence="2 3">
    <name type="scientific">Streptosporangium subroseum</name>
    <dbReference type="NCBI Taxonomy" id="106412"/>
    <lineage>
        <taxon>Bacteria</taxon>
        <taxon>Bacillati</taxon>
        <taxon>Actinomycetota</taxon>
        <taxon>Actinomycetes</taxon>
        <taxon>Streptosporangiales</taxon>
        <taxon>Streptosporangiaceae</taxon>
        <taxon>Streptosporangium</taxon>
    </lineage>
</organism>
<dbReference type="SUPFAM" id="SSF54593">
    <property type="entry name" value="Glyoxalase/Bleomycin resistance protein/Dihydroxybiphenyl dioxygenase"/>
    <property type="match status" value="1"/>
</dbReference>
<feature type="domain" description="VOC" evidence="1">
    <location>
        <begin position="4"/>
        <end position="116"/>
    </location>
</feature>
<keyword evidence="3" id="KW-1185">Reference proteome</keyword>
<evidence type="ECO:0000259" key="1">
    <source>
        <dbReference type="PROSITE" id="PS51819"/>
    </source>
</evidence>
<dbReference type="Gene3D" id="3.10.180.10">
    <property type="entry name" value="2,3-Dihydroxybiphenyl 1,2-Dioxygenase, domain 1"/>
    <property type="match status" value="1"/>
</dbReference>
<dbReference type="OrthoDB" id="3295209at2"/>
<protein>
    <recommendedName>
        <fullName evidence="1">VOC domain-containing protein</fullName>
    </recommendedName>
</protein>
<accession>A0A239BJJ3</accession>
<name>A0A239BJJ3_9ACTN</name>
<gene>
    <name evidence="2" type="ORF">SAMN05216276_1003274</name>
</gene>
<dbReference type="EMBL" id="FZOD01000003">
    <property type="protein sequence ID" value="SNS08150.1"/>
    <property type="molecule type" value="Genomic_DNA"/>
</dbReference>
<proteinExistence type="predicted"/>